<evidence type="ECO:0000313" key="2">
    <source>
        <dbReference type="EMBL" id="SET33449.1"/>
    </source>
</evidence>
<gene>
    <name evidence="2" type="ORF">SAMN04487772_11558</name>
</gene>
<dbReference type="EMBL" id="FOHN01000015">
    <property type="protein sequence ID" value="SET33449.1"/>
    <property type="molecule type" value="Genomic_DNA"/>
</dbReference>
<dbReference type="Proteomes" id="UP000199800">
    <property type="component" value="Unassembled WGS sequence"/>
</dbReference>
<dbReference type="Pfam" id="PF08486">
    <property type="entry name" value="SpoIID"/>
    <property type="match status" value="1"/>
</dbReference>
<proteinExistence type="predicted"/>
<accession>A0A1I0DP14</accession>
<dbReference type="OrthoDB" id="2879237at2"/>
<dbReference type="AlphaFoldDB" id="A0A1I0DP14"/>
<evidence type="ECO:0000259" key="1">
    <source>
        <dbReference type="Pfam" id="PF08486"/>
    </source>
</evidence>
<feature type="domain" description="Sporulation stage II protein D amidase enhancer LytB N-terminal" evidence="1">
    <location>
        <begin position="21"/>
        <end position="100"/>
    </location>
</feature>
<sequence>MLDYYGRYSYPTRIFVKGYGYVGFETYCKDVLPNEWIPSWHVQSLNAGAFCVRMVGWYHTINPASPSGAYDVSSGTQCYIKGSAQTSTSRAIDDTYRYIMVNSSDKIFFAEYGQGTSGEISKRSGGKLLQYGSQALAKKGYLYNDILNYYYGGSVHSYGNIRILKYFG</sequence>
<protein>
    <submittedName>
        <fullName evidence="2">Stage II sporulation protein</fullName>
    </submittedName>
</protein>
<evidence type="ECO:0000313" key="3">
    <source>
        <dbReference type="Proteomes" id="UP000199800"/>
    </source>
</evidence>
<name>A0A1I0DP14_9FIRM</name>
<organism evidence="2 3">
    <name type="scientific">[Clostridium] polysaccharolyticum</name>
    <dbReference type="NCBI Taxonomy" id="29364"/>
    <lineage>
        <taxon>Bacteria</taxon>
        <taxon>Bacillati</taxon>
        <taxon>Bacillota</taxon>
        <taxon>Clostridia</taxon>
        <taxon>Lachnospirales</taxon>
        <taxon>Lachnospiraceae</taxon>
    </lineage>
</organism>
<dbReference type="InterPro" id="IPR013693">
    <property type="entry name" value="SpoIID/LytB_N"/>
</dbReference>
<dbReference type="STRING" id="29364.SAMN04487772_11558"/>
<dbReference type="RefSeq" id="WP_092478177.1">
    <property type="nucleotide sequence ID" value="NZ_FOHN01000015.1"/>
</dbReference>
<keyword evidence="3" id="KW-1185">Reference proteome</keyword>
<reference evidence="2 3" key="1">
    <citation type="submission" date="2016-10" db="EMBL/GenBank/DDBJ databases">
        <authorList>
            <person name="de Groot N.N."/>
        </authorList>
    </citation>
    <scope>NUCLEOTIDE SEQUENCE [LARGE SCALE GENOMIC DNA]</scope>
    <source>
        <strain evidence="2 3">DSM 1801</strain>
    </source>
</reference>